<sequence>MHSNSEKKPLFAAICYLIAVTALLFYGIWTAQQRTVVDGDLMSLLPSESQSALQQQAVSQINQQLNQQILALVGAKDSESAVSFAKDLVESWQHSDLFQRIDWQANSAPEILQQNLTALRLAALPKDIAALSPQDFLTQRAQQIADPFALSLLPLSQDWLGFGNAILSRLSNHSNVTLDLNSNSFQVQEQDKTWVLVRAILKPASKGNLLHLLQTNQQHIQHRQGELLLTGGAIYAALGQAQGQQESSIMSAIGLSAMLLILWLAFRTVRLLYLILPMGLGLASGAVACILIFGKIHLLTLVIGTSLIGLAIDFPLHWLAHSWQTQWQAFYFIRTTWKPFAIGLFTTIIGYLMLLWTPLTILQQTAVFSIFALLSAFCCTLWILPFCFAKWQPKTTALLPHIIEKVRCKIEQFWCIANSKIYWVIGLMLIAGLVKPPLWHDDIRDWISTPMQWLSQAQQIAEKTGINPTGQFFILQADNESDLLALDAKVTAQLEQMKQQGKLGDFNAISQFVNSVEKQREIRQNLGKIAQFDAHSPLAQLGVPQSAWQQEIQQLQQLKTVDISTALASPLAERWANLWLGSQPKGVATMITLNHLTDIQAVAQIADQFNEPLNHVQWVDYRQNLNHTFDQARWQAAGLKLVSFLLVWLLLWRVYGRKQAGKIIAVPLLSVLLTVLMLGWLNVPIGLFSIFGLLLASAIGVDYAIYAQLKNIRPQERLNGVFLASATTFISFVLLAFSQTTAVAHFGLSVSIGIVWNLLLAVKLNQTSTYLESHKGKL</sequence>
<feature type="transmembrane region" description="Helical" evidence="1">
    <location>
        <begin position="718"/>
        <end position="737"/>
    </location>
</feature>
<dbReference type="InterPro" id="IPR050545">
    <property type="entry name" value="Mycobact_MmpL"/>
</dbReference>
<feature type="transmembrane region" description="Helical" evidence="1">
    <location>
        <begin position="271"/>
        <end position="293"/>
    </location>
</feature>
<feature type="transmembrane region" description="Helical" evidence="1">
    <location>
        <begin position="248"/>
        <end position="266"/>
    </location>
</feature>
<dbReference type="SUPFAM" id="SSF82866">
    <property type="entry name" value="Multidrug efflux transporter AcrB transmembrane domain"/>
    <property type="match status" value="2"/>
</dbReference>
<keyword evidence="3" id="KW-1185">Reference proteome</keyword>
<reference evidence="2 3" key="1">
    <citation type="submission" date="2019-03" db="EMBL/GenBank/DDBJ databases">
        <title>Genomic Encyclopedia of Type Strains, Phase IV (KMG-IV): sequencing the most valuable type-strain genomes for metagenomic binning, comparative biology and taxonomic classification.</title>
        <authorList>
            <person name="Goeker M."/>
        </authorList>
    </citation>
    <scope>NUCLEOTIDE SEQUENCE [LARGE SCALE GENOMIC DNA]</scope>
    <source>
        <strain evidence="2 3">DSM 28404</strain>
    </source>
</reference>
<dbReference type="EMBL" id="SLYB01000013">
    <property type="protein sequence ID" value="TCP94901.1"/>
    <property type="molecule type" value="Genomic_DNA"/>
</dbReference>
<dbReference type="OrthoDB" id="9780358at2"/>
<dbReference type="GO" id="GO:0005886">
    <property type="term" value="C:plasma membrane"/>
    <property type="evidence" value="ECO:0007669"/>
    <property type="project" value="TreeGrafter"/>
</dbReference>
<dbReference type="AlphaFoldDB" id="A0A4R2T0T0"/>
<feature type="transmembrane region" description="Helical" evidence="1">
    <location>
        <begin position="743"/>
        <end position="762"/>
    </location>
</feature>
<accession>A0A4R2T0T0</accession>
<dbReference type="Gene3D" id="1.20.1640.10">
    <property type="entry name" value="Multidrug efflux transporter AcrB transmembrane domain"/>
    <property type="match status" value="2"/>
</dbReference>
<gene>
    <name evidence="2" type="ORF">EDC44_11347</name>
</gene>
<evidence type="ECO:0000313" key="3">
    <source>
        <dbReference type="Proteomes" id="UP000295763"/>
    </source>
</evidence>
<feature type="transmembrane region" description="Helical" evidence="1">
    <location>
        <begin position="632"/>
        <end position="651"/>
    </location>
</feature>
<keyword evidence="1" id="KW-0472">Membrane</keyword>
<dbReference type="RefSeq" id="WP_131976990.1">
    <property type="nucleotide sequence ID" value="NZ_SLYB01000013.1"/>
</dbReference>
<dbReference type="PANTHER" id="PTHR33406:SF13">
    <property type="entry name" value="MEMBRANE PROTEIN YDFJ"/>
    <property type="match status" value="1"/>
</dbReference>
<feature type="transmembrane region" description="Helical" evidence="1">
    <location>
        <begin position="367"/>
        <end position="391"/>
    </location>
</feature>
<organism evidence="2 3">
    <name type="scientific">Cricetibacter osteomyelitidis</name>
    <dbReference type="NCBI Taxonomy" id="1521931"/>
    <lineage>
        <taxon>Bacteria</taxon>
        <taxon>Pseudomonadati</taxon>
        <taxon>Pseudomonadota</taxon>
        <taxon>Gammaproteobacteria</taxon>
        <taxon>Pasteurellales</taxon>
        <taxon>Pasteurellaceae</taxon>
        <taxon>Cricetibacter</taxon>
    </lineage>
</organism>
<feature type="transmembrane region" description="Helical" evidence="1">
    <location>
        <begin position="687"/>
        <end position="706"/>
    </location>
</feature>
<keyword evidence="1" id="KW-1133">Transmembrane helix</keyword>
<comment type="caution">
    <text evidence="2">The sequence shown here is derived from an EMBL/GenBank/DDBJ whole genome shotgun (WGS) entry which is preliminary data.</text>
</comment>
<feature type="transmembrane region" description="Helical" evidence="1">
    <location>
        <begin position="299"/>
        <end position="319"/>
    </location>
</feature>
<dbReference type="Proteomes" id="UP000295763">
    <property type="component" value="Unassembled WGS sequence"/>
</dbReference>
<protein>
    <submittedName>
        <fullName evidence="2">Putative exporter</fullName>
    </submittedName>
</protein>
<feature type="transmembrane region" description="Helical" evidence="1">
    <location>
        <begin position="9"/>
        <end position="29"/>
    </location>
</feature>
<feature type="transmembrane region" description="Helical" evidence="1">
    <location>
        <begin position="340"/>
        <end position="361"/>
    </location>
</feature>
<name>A0A4R2T0T0_9PAST</name>
<evidence type="ECO:0000313" key="2">
    <source>
        <dbReference type="EMBL" id="TCP94901.1"/>
    </source>
</evidence>
<proteinExistence type="predicted"/>
<dbReference type="PANTHER" id="PTHR33406">
    <property type="entry name" value="MEMBRANE PROTEIN MJ1562-RELATED"/>
    <property type="match status" value="1"/>
</dbReference>
<feature type="transmembrane region" description="Helical" evidence="1">
    <location>
        <begin position="663"/>
        <end position="681"/>
    </location>
</feature>
<evidence type="ECO:0000256" key="1">
    <source>
        <dbReference type="SAM" id="Phobius"/>
    </source>
</evidence>
<keyword evidence="1" id="KW-0812">Transmembrane</keyword>